<organism evidence="1">
    <name type="scientific">viral metagenome</name>
    <dbReference type="NCBI Taxonomy" id="1070528"/>
    <lineage>
        <taxon>unclassified sequences</taxon>
        <taxon>metagenomes</taxon>
        <taxon>organismal metagenomes</taxon>
    </lineage>
</organism>
<name>A0A6M3INN2_9ZZZZ</name>
<proteinExistence type="predicted"/>
<evidence type="ECO:0000313" key="1">
    <source>
        <dbReference type="EMBL" id="QJA58728.1"/>
    </source>
</evidence>
<protein>
    <submittedName>
        <fullName evidence="1">Uncharacterized protein</fullName>
    </submittedName>
</protein>
<accession>A0A6M3INN2</accession>
<gene>
    <name evidence="1" type="ORF">MM415B01412_0010</name>
</gene>
<reference evidence="1" key="1">
    <citation type="submission" date="2020-03" db="EMBL/GenBank/DDBJ databases">
        <title>The deep terrestrial virosphere.</title>
        <authorList>
            <person name="Holmfeldt K."/>
            <person name="Nilsson E."/>
            <person name="Simone D."/>
            <person name="Lopez-Fernandez M."/>
            <person name="Wu X."/>
            <person name="de Brujin I."/>
            <person name="Lundin D."/>
            <person name="Andersson A."/>
            <person name="Bertilsson S."/>
            <person name="Dopson M."/>
        </authorList>
    </citation>
    <scope>NUCLEOTIDE SEQUENCE</scope>
    <source>
        <strain evidence="1">MM415B01412</strain>
    </source>
</reference>
<dbReference type="AlphaFoldDB" id="A0A6M3INN2"/>
<dbReference type="EMBL" id="MT141337">
    <property type="protein sequence ID" value="QJA58728.1"/>
    <property type="molecule type" value="Genomic_DNA"/>
</dbReference>
<sequence length="80" mass="9020">MELKMTGEDVARKVNEMMPCHDLRFDGVQENIDGVIAYWQFTAYEGPVKGASMAVKSCDPDAVQVALENLIRKFKQGEIR</sequence>